<dbReference type="AlphaFoldDB" id="A0A0E9WJF6"/>
<proteinExistence type="predicted"/>
<name>A0A0E9WJF6_ANGAN</name>
<evidence type="ECO:0000313" key="1">
    <source>
        <dbReference type="EMBL" id="JAH90529.1"/>
    </source>
</evidence>
<organism evidence="1">
    <name type="scientific">Anguilla anguilla</name>
    <name type="common">European freshwater eel</name>
    <name type="synonym">Muraena anguilla</name>
    <dbReference type="NCBI Taxonomy" id="7936"/>
    <lineage>
        <taxon>Eukaryota</taxon>
        <taxon>Metazoa</taxon>
        <taxon>Chordata</taxon>
        <taxon>Craniata</taxon>
        <taxon>Vertebrata</taxon>
        <taxon>Euteleostomi</taxon>
        <taxon>Actinopterygii</taxon>
        <taxon>Neopterygii</taxon>
        <taxon>Teleostei</taxon>
        <taxon>Anguilliformes</taxon>
        <taxon>Anguillidae</taxon>
        <taxon>Anguilla</taxon>
    </lineage>
</organism>
<sequence length="40" mass="4410">MTSVSSSMLAGFISTMLKLLSVISKCHRFILKSSAERYVS</sequence>
<dbReference type="EMBL" id="GBXM01018048">
    <property type="protein sequence ID" value="JAH90529.1"/>
    <property type="molecule type" value="Transcribed_RNA"/>
</dbReference>
<reference evidence="1" key="1">
    <citation type="submission" date="2014-11" db="EMBL/GenBank/DDBJ databases">
        <authorList>
            <person name="Amaro Gonzalez C."/>
        </authorList>
    </citation>
    <scope>NUCLEOTIDE SEQUENCE</scope>
</reference>
<reference evidence="1" key="2">
    <citation type="journal article" date="2015" name="Fish Shellfish Immunol.">
        <title>Early steps in the European eel (Anguilla anguilla)-Vibrio vulnificus interaction in the gills: Role of the RtxA13 toxin.</title>
        <authorList>
            <person name="Callol A."/>
            <person name="Pajuelo D."/>
            <person name="Ebbesson L."/>
            <person name="Teles M."/>
            <person name="MacKenzie S."/>
            <person name="Amaro C."/>
        </authorList>
    </citation>
    <scope>NUCLEOTIDE SEQUENCE</scope>
</reference>
<accession>A0A0E9WJF6</accession>
<protein>
    <submittedName>
        <fullName evidence="1">Uncharacterized protein</fullName>
    </submittedName>
</protein>